<reference evidence="2 3" key="1">
    <citation type="journal article" date="2006" name="Proc. Natl. Acad. Sci. U.S.A.">
        <title>Evolution of sensory complexity recorded in a myxobacterial genome.</title>
        <authorList>
            <person name="Goldman B.S."/>
            <person name="Nierman W.C."/>
            <person name="Kaiser D."/>
            <person name="Slater S.C."/>
            <person name="Durkin A.S."/>
            <person name="Eisen J.A."/>
            <person name="Ronning C.M."/>
            <person name="Barbazuk W.B."/>
            <person name="Blanchard M."/>
            <person name="Field C."/>
            <person name="Halling C."/>
            <person name="Hinkle G."/>
            <person name="Iartchuk O."/>
            <person name="Kim H.S."/>
            <person name="Mackenzie C."/>
            <person name="Madupu R."/>
            <person name="Miller N."/>
            <person name="Shvartsbeyn A."/>
            <person name="Sullivan S.A."/>
            <person name="Vaudin M."/>
            <person name="Wiegand R."/>
            <person name="Kaplan H.B."/>
        </authorList>
    </citation>
    <scope>NUCLEOTIDE SEQUENCE [LARGE SCALE GENOMIC DNA]</scope>
    <source>
        <strain evidence="3">DK1622</strain>
    </source>
</reference>
<name>Q1DBE7_MYXXD</name>
<dbReference type="EMBL" id="CP000113">
    <property type="protein sequence ID" value="ABF88725.1"/>
    <property type="molecule type" value="Genomic_DNA"/>
</dbReference>
<dbReference type="OrthoDB" id="5515340at2"/>
<evidence type="ECO:0000256" key="1">
    <source>
        <dbReference type="SAM" id="MobiDB-lite"/>
    </source>
</evidence>
<evidence type="ECO:0000313" key="3">
    <source>
        <dbReference type="Proteomes" id="UP000002402"/>
    </source>
</evidence>
<accession>Q1DBE7</accession>
<protein>
    <submittedName>
        <fullName evidence="2">Uncharacterized protein</fullName>
    </submittedName>
</protein>
<proteinExistence type="predicted"/>
<evidence type="ECO:0000313" key="2">
    <source>
        <dbReference type="EMBL" id="ABF88725.1"/>
    </source>
</evidence>
<sequence length="254" mass="29358">MSRMNLAGLVAILMLASSGVVEAKQWRYAGMHPRTGLPADGLCHIEMMHVHTAAPMHADTLYRTRDNVYVFIGDPTPFGYEGPQHAYYGHHPVVLNVLVRIDVDVDVVEYCYHDGPHYHAYPPPPRQEFVDKEDVHYYAGEYPQEYRRESPKLVRVNTVYRSWSAPRPVVTLAPPPEYHGPVIQVGLNIPLPSVEVRVGTPRPPPPPPPEWERDVIRHEHVHVHHDHCEHHVHKKHKHKHKHKKHKHKKFKGRD</sequence>
<dbReference type="Proteomes" id="UP000002402">
    <property type="component" value="Chromosome"/>
</dbReference>
<dbReference type="HOGENOM" id="CLU_1150349_0_0_7"/>
<gene>
    <name evidence="2" type="ordered locus">MXAN_1776</name>
</gene>
<dbReference type="STRING" id="246197.MXAN_1776"/>
<feature type="region of interest" description="Disordered" evidence="1">
    <location>
        <begin position="231"/>
        <end position="254"/>
    </location>
</feature>
<dbReference type="EnsemblBacteria" id="ABF88725">
    <property type="protein sequence ID" value="ABF88725"/>
    <property type="gene ID" value="MXAN_1776"/>
</dbReference>
<keyword evidence="3" id="KW-1185">Reference proteome</keyword>
<organism evidence="2 3">
    <name type="scientific">Myxococcus xanthus (strain DK1622)</name>
    <dbReference type="NCBI Taxonomy" id="246197"/>
    <lineage>
        <taxon>Bacteria</taxon>
        <taxon>Pseudomonadati</taxon>
        <taxon>Myxococcota</taxon>
        <taxon>Myxococcia</taxon>
        <taxon>Myxococcales</taxon>
        <taxon>Cystobacterineae</taxon>
        <taxon>Myxococcaceae</taxon>
        <taxon>Myxococcus</taxon>
    </lineage>
</organism>
<dbReference type="AlphaFoldDB" id="Q1DBE7"/>
<dbReference type="KEGG" id="mxa:MXAN_1776"/>